<evidence type="ECO:0000259" key="3">
    <source>
        <dbReference type="Pfam" id="PF02230"/>
    </source>
</evidence>
<protein>
    <submittedName>
        <fullName evidence="4">Phospholipase</fullName>
    </submittedName>
</protein>
<name>A0AAP2DNX5_9BACT</name>
<dbReference type="RefSeq" id="WP_254167923.1">
    <property type="nucleotide sequence ID" value="NZ_JAHESF010000029.1"/>
</dbReference>
<keyword evidence="5" id="KW-1185">Reference proteome</keyword>
<gene>
    <name evidence="4" type="ORF">KK083_22935</name>
</gene>
<dbReference type="PANTHER" id="PTHR43037">
    <property type="entry name" value="UNNAMED PRODUCT-RELATED"/>
    <property type="match status" value="1"/>
</dbReference>
<feature type="domain" description="Phospholipase/carboxylesterase/thioesterase" evidence="3">
    <location>
        <begin position="55"/>
        <end position="237"/>
    </location>
</feature>
<organism evidence="4 5">
    <name type="scientific">Chryseosolibacter histidini</name>
    <dbReference type="NCBI Taxonomy" id="2782349"/>
    <lineage>
        <taxon>Bacteria</taxon>
        <taxon>Pseudomonadati</taxon>
        <taxon>Bacteroidota</taxon>
        <taxon>Cytophagia</taxon>
        <taxon>Cytophagales</taxon>
        <taxon>Chryseotaleaceae</taxon>
        <taxon>Chryseosolibacter</taxon>
    </lineage>
</organism>
<proteinExistence type="predicted"/>
<feature type="signal peptide" evidence="2">
    <location>
        <begin position="1"/>
        <end position="20"/>
    </location>
</feature>
<feature type="chain" id="PRO_5043035882" evidence="2">
    <location>
        <begin position="21"/>
        <end position="552"/>
    </location>
</feature>
<dbReference type="Proteomes" id="UP001319200">
    <property type="component" value="Unassembled WGS sequence"/>
</dbReference>
<dbReference type="GO" id="GO:0016787">
    <property type="term" value="F:hydrolase activity"/>
    <property type="evidence" value="ECO:0007669"/>
    <property type="project" value="InterPro"/>
</dbReference>
<dbReference type="InterPro" id="IPR029058">
    <property type="entry name" value="AB_hydrolase_fold"/>
</dbReference>
<evidence type="ECO:0000313" key="5">
    <source>
        <dbReference type="Proteomes" id="UP001319200"/>
    </source>
</evidence>
<dbReference type="Pfam" id="PF02230">
    <property type="entry name" value="Abhydrolase_2"/>
    <property type="match status" value="1"/>
</dbReference>
<evidence type="ECO:0000256" key="1">
    <source>
        <dbReference type="ARBA" id="ARBA00022729"/>
    </source>
</evidence>
<comment type="caution">
    <text evidence="4">The sequence shown here is derived from an EMBL/GenBank/DDBJ whole genome shotgun (WGS) entry which is preliminary data.</text>
</comment>
<dbReference type="SUPFAM" id="SSF53474">
    <property type="entry name" value="alpha/beta-Hydrolases"/>
    <property type="match status" value="1"/>
</dbReference>
<dbReference type="Gene3D" id="3.40.50.1820">
    <property type="entry name" value="alpha/beta hydrolase"/>
    <property type="match status" value="1"/>
</dbReference>
<reference evidence="4 5" key="1">
    <citation type="submission" date="2021-05" db="EMBL/GenBank/DDBJ databases">
        <title>A Polyphasic approach of four new species of the genus Ohtaekwangia: Ohtaekwangia histidinii sp. nov., Ohtaekwangia cretensis sp. nov., Ohtaekwangia indiensis sp. nov., Ohtaekwangia reichenbachii sp. nov. from diverse environment.</title>
        <authorList>
            <person name="Octaviana S."/>
        </authorList>
    </citation>
    <scope>NUCLEOTIDE SEQUENCE [LARGE SCALE GENOMIC DNA]</scope>
    <source>
        <strain evidence="4 5">PWU4</strain>
    </source>
</reference>
<dbReference type="EMBL" id="JAHESF010000029">
    <property type="protein sequence ID" value="MBT1699761.1"/>
    <property type="molecule type" value="Genomic_DNA"/>
</dbReference>
<evidence type="ECO:0000313" key="4">
    <source>
        <dbReference type="EMBL" id="MBT1699761.1"/>
    </source>
</evidence>
<keyword evidence="1 2" id="KW-0732">Signal</keyword>
<dbReference type="PANTHER" id="PTHR43037:SF1">
    <property type="entry name" value="BLL1128 PROTEIN"/>
    <property type="match status" value="1"/>
</dbReference>
<sequence length="552" mass="61764">MKSTKILLLLILLAVTETFSQKLSPGPQVLTFFSDADDTEQPYGLYLPKNYDPQKKYPLVIMLHGAGSNHRLALRRVFGKSNANGENDVEATRYFPEWKDVDYIVASPYARGTAGYQGIPEKDVYDVLADVKKRFSIDEDRTYLTGLSMGGGGTLWIGMTRPDIWAAIAPVCPAPPKGTDDLAGNALNVPAHFFHGDQDSAVPVAVSRDWVKKLKELGSKVEYIEYPGVNHNSWENAYKDEFIFGWFSQFKRNRFPDRVRFSSTQYKYNSAYWVTFDKLTPGTLTSIDAKFTAPNQLDITTTALDAFTLRLKGHPKFKAGQPLQITLNGNKVKATGESPSFVLQDGKWNASKYEPAPVAKRPGAEGPIREAFASRHIYVYGTAGSPSETEQKARAEVATQAANWSFYRNAFLGRIMFFPRIVADKDVRPSDLESCNLILFGTKETNLVIDKLKDRLPLHLNTAQASDHGLFYVFPIDGHYVTVSSGLPWWNGPQEQNYRFPPSFAEVPGLKDYVLFKGTLKNVVAEGYFDENWKIGDSEAKKINDTSVVVLK</sequence>
<dbReference type="AlphaFoldDB" id="A0AAP2DNX5"/>
<evidence type="ECO:0000256" key="2">
    <source>
        <dbReference type="SAM" id="SignalP"/>
    </source>
</evidence>
<accession>A0AAP2DNX5</accession>
<dbReference type="InterPro" id="IPR003140">
    <property type="entry name" value="PLipase/COase/thioEstase"/>
</dbReference>
<dbReference type="InterPro" id="IPR050955">
    <property type="entry name" value="Plant_Biomass_Hydrol_Est"/>
</dbReference>